<keyword evidence="1" id="KW-0732">Signal</keyword>
<dbReference type="Gene3D" id="1.25.40.10">
    <property type="entry name" value="Tetratricopeptide repeat domain"/>
    <property type="match status" value="1"/>
</dbReference>
<dbReference type="AlphaFoldDB" id="A0A8J7WCI5"/>
<dbReference type="SUPFAM" id="SSF48452">
    <property type="entry name" value="TPR-like"/>
    <property type="match status" value="1"/>
</dbReference>
<dbReference type="InterPro" id="IPR011990">
    <property type="entry name" value="TPR-like_helical_dom_sf"/>
</dbReference>
<accession>A0A8J7WCI5</accession>
<organism evidence="2 3">
    <name type="scientific">Thetidibacter halocola</name>
    <dbReference type="NCBI Taxonomy" id="2827239"/>
    <lineage>
        <taxon>Bacteria</taxon>
        <taxon>Pseudomonadati</taxon>
        <taxon>Pseudomonadota</taxon>
        <taxon>Alphaproteobacteria</taxon>
        <taxon>Rhodobacterales</taxon>
        <taxon>Roseobacteraceae</taxon>
        <taxon>Thetidibacter</taxon>
    </lineage>
</organism>
<evidence type="ECO:0000313" key="3">
    <source>
        <dbReference type="Proteomes" id="UP000681356"/>
    </source>
</evidence>
<protein>
    <recommendedName>
        <fullName evidence="4">Tetratricopeptide repeat protein</fullName>
    </recommendedName>
</protein>
<dbReference type="Proteomes" id="UP000681356">
    <property type="component" value="Unassembled WGS sequence"/>
</dbReference>
<sequence length="174" mass="19193">MTLFKTALVAAFLPVMALAAGSDSTSAPQPPQCTDGKVWDTQSQSCVTPKDARLDDDERMRAIRAYAYDGQLDVASAILDAMADPQADMVLTYRGFVARKAGRMDDAARWYDAALVQNPDNHLARSYRAQGWVETGRVDEARAELTQIRVRGGRGTWAEVSLRLTLDRGRGYSY</sequence>
<dbReference type="EMBL" id="JAGTUU010000003">
    <property type="protein sequence ID" value="MBS0123914.1"/>
    <property type="molecule type" value="Genomic_DNA"/>
</dbReference>
<proteinExistence type="predicted"/>
<feature type="signal peptide" evidence="1">
    <location>
        <begin position="1"/>
        <end position="19"/>
    </location>
</feature>
<gene>
    <name evidence="2" type="ORF">KB874_07175</name>
</gene>
<evidence type="ECO:0000313" key="2">
    <source>
        <dbReference type="EMBL" id="MBS0123914.1"/>
    </source>
</evidence>
<name>A0A8J7WCI5_9RHOB</name>
<keyword evidence="3" id="KW-1185">Reference proteome</keyword>
<evidence type="ECO:0000256" key="1">
    <source>
        <dbReference type="SAM" id="SignalP"/>
    </source>
</evidence>
<evidence type="ECO:0008006" key="4">
    <source>
        <dbReference type="Google" id="ProtNLM"/>
    </source>
</evidence>
<comment type="caution">
    <text evidence="2">The sequence shown here is derived from an EMBL/GenBank/DDBJ whole genome shotgun (WGS) entry which is preliminary data.</text>
</comment>
<dbReference type="RefSeq" id="WP_212535892.1">
    <property type="nucleotide sequence ID" value="NZ_JAGTUU010000003.1"/>
</dbReference>
<reference evidence="2" key="1">
    <citation type="submission" date="2021-04" db="EMBL/GenBank/DDBJ databases">
        <authorList>
            <person name="Yoon J."/>
        </authorList>
    </citation>
    <scope>NUCLEOTIDE SEQUENCE</scope>
    <source>
        <strain evidence="2">KMU-90</strain>
    </source>
</reference>
<feature type="chain" id="PRO_5035288076" description="Tetratricopeptide repeat protein" evidence="1">
    <location>
        <begin position="20"/>
        <end position="174"/>
    </location>
</feature>